<evidence type="ECO:0000313" key="1">
    <source>
        <dbReference type="EMBL" id="MBV7266923.1"/>
    </source>
</evidence>
<proteinExistence type="predicted"/>
<sequence length="174" mass="18822">MIIAPLVLALQSATAPEPASSPPPPPACESQVHGAFDLWVGEWDVYPTGRETKVADSRIERIASGCVVRETWMPLRGGGGTSISVVNHKSGRWEQVWVGSDGKRVDFTGGPVEGTMVLTGYWDGIGPAGQDVLTRMTYSLQDDGSVRQFGEGSTDHGKTWQTSFDLTYRRKTAP</sequence>
<evidence type="ECO:0008006" key="3">
    <source>
        <dbReference type="Google" id="ProtNLM"/>
    </source>
</evidence>
<dbReference type="RefSeq" id="WP_218317452.1">
    <property type="nucleotide sequence ID" value="NZ_JAGSPB010000002.1"/>
</dbReference>
<accession>A0ABS6SPG2</accession>
<keyword evidence="2" id="KW-1185">Reference proteome</keyword>
<organism evidence="1 2">
    <name type="scientific">Erythrobacter ani</name>
    <dbReference type="NCBI Taxonomy" id="2827235"/>
    <lineage>
        <taxon>Bacteria</taxon>
        <taxon>Pseudomonadati</taxon>
        <taxon>Pseudomonadota</taxon>
        <taxon>Alphaproteobacteria</taxon>
        <taxon>Sphingomonadales</taxon>
        <taxon>Erythrobacteraceae</taxon>
        <taxon>Erythrobacter/Porphyrobacter group</taxon>
        <taxon>Erythrobacter</taxon>
    </lineage>
</organism>
<protein>
    <recommendedName>
        <fullName evidence="3">DUF1579 domain-containing protein</fullName>
    </recommendedName>
</protein>
<gene>
    <name evidence="1" type="ORF">KCG45_12090</name>
</gene>
<dbReference type="Proteomes" id="UP000699975">
    <property type="component" value="Unassembled WGS sequence"/>
</dbReference>
<comment type="caution">
    <text evidence="1">The sequence shown here is derived from an EMBL/GenBank/DDBJ whole genome shotgun (WGS) entry which is preliminary data.</text>
</comment>
<reference evidence="1 2" key="1">
    <citation type="submission" date="2021-04" db="EMBL/GenBank/DDBJ databases">
        <authorList>
            <person name="Pira H."/>
            <person name="Risdian C."/>
            <person name="Wink J."/>
        </authorList>
    </citation>
    <scope>NUCLEOTIDE SEQUENCE [LARGE SCALE GENOMIC DNA]</scope>
    <source>
        <strain evidence="1 2">WH131</strain>
    </source>
</reference>
<dbReference type="EMBL" id="JAGSPB010000002">
    <property type="protein sequence ID" value="MBV7266923.1"/>
    <property type="molecule type" value="Genomic_DNA"/>
</dbReference>
<name>A0ABS6SPG2_9SPHN</name>
<evidence type="ECO:0000313" key="2">
    <source>
        <dbReference type="Proteomes" id="UP000699975"/>
    </source>
</evidence>